<dbReference type="Pfam" id="PF13538">
    <property type="entry name" value="UvrD_C_2"/>
    <property type="match status" value="1"/>
</dbReference>
<accession>K1JH81</accession>
<comment type="caution">
    <text evidence="3">The sequence shown here is derived from an EMBL/GenBank/DDBJ whole genome shotgun (WGS) entry which is preliminary data.</text>
</comment>
<dbReference type="CDD" id="cd18809">
    <property type="entry name" value="SF1_C_RecD"/>
    <property type="match status" value="1"/>
</dbReference>
<dbReference type="OrthoDB" id="9803432at2"/>
<dbReference type="STRING" id="742823.HMPREF9465_01373"/>
<organism evidence="3 4">
    <name type="scientific">Sutterella wadsworthensis 2_1_59BFAA</name>
    <dbReference type="NCBI Taxonomy" id="742823"/>
    <lineage>
        <taxon>Bacteria</taxon>
        <taxon>Pseudomonadati</taxon>
        <taxon>Pseudomonadota</taxon>
        <taxon>Betaproteobacteria</taxon>
        <taxon>Burkholderiales</taxon>
        <taxon>Sutterellaceae</taxon>
        <taxon>Sutterella</taxon>
    </lineage>
</organism>
<feature type="domain" description="UvrD-like helicase C-terminal" evidence="2">
    <location>
        <begin position="513"/>
        <end position="562"/>
    </location>
</feature>
<dbReference type="AlphaFoldDB" id="K1JH81"/>
<dbReference type="Pfam" id="PF13604">
    <property type="entry name" value="AAA_30"/>
    <property type="match status" value="1"/>
</dbReference>
<dbReference type="RefSeq" id="WP_005435419.1">
    <property type="nucleotide sequence ID" value="NZ_JH815516.1"/>
</dbReference>
<name>K1JH81_9BURK</name>
<reference evidence="3 4" key="1">
    <citation type="submission" date="2012-05" db="EMBL/GenBank/DDBJ databases">
        <title>The Genome Sequence of Sutterella wadsworthensis 2_1_59BFAA.</title>
        <authorList>
            <consortium name="The Broad Institute Genome Sequencing Platform"/>
            <person name="Earl A."/>
            <person name="Ward D."/>
            <person name="Feldgarden M."/>
            <person name="Gevers D."/>
            <person name="Daigneault M."/>
            <person name="Strauss J."/>
            <person name="Allen-Vercoe E."/>
            <person name="Walker B."/>
            <person name="Young S.K."/>
            <person name="Zeng Q."/>
            <person name="Gargeya S."/>
            <person name="Fitzgerald M."/>
            <person name="Haas B."/>
            <person name="Abouelleil A."/>
            <person name="Alvarado L."/>
            <person name="Arachchi H.M."/>
            <person name="Berlin A.M."/>
            <person name="Chapman S.B."/>
            <person name="Goldberg J."/>
            <person name="Griggs A."/>
            <person name="Gujja S."/>
            <person name="Hansen M."/>
            <person name="Howarth C."/>
            <person name="Imamovic A."/>
            <person name="Larimer J."/>
            <person name="McCowen C."/>
            <person name="Montmayeur A."/>
            <person name="Murphy C."/>
            <person name="Neiman D."/>
            <person name="Pearson M."/>
            <person name="Priest M."/>
            <person name="Roberts A."/>
            <person name="Saif S."/>
            <person name="Shea T."/>
            <person name="Sisk P."/>
            <person name="Sykes S."/>
            <person name="Wortman J."/>
            <person name="Nusbaum C."/>
            <person name="Birren B."/>
        </authorList>
    </citation>
    <scope>NUCLEOTIDE SEQUENCE [LARGE SCALE GENOMIC DNA]</scope>
    <source>
        <strain evidence="3 4">2_1_59BFAA</strain>
    </source>
</reference>
<proteinExistence type="predicted"/>
<evidence type="ECO:0000313" key="3">
    <source>
        <dbReference type="EMBL" id="EKB30990.1"/>
    </source>
</evidence>
<dbReference type="EMBL" id="ADMG01000032">
    <property type="protein sequence ID" value="EKB30990.1"/>
    <property type="molecule type" value="Genomic_DNA"/>
</dbReference>
<dbReference type="HOGENOM" id="CLU_017039_0_0_4"/>
<dbReference type="Gene3D" id="3.40.50.300">
    <property type="entry name" value="P-loop containing nucleotide triphosphate hydrolases"/>
    <property type="match status" value="2"/>
</dbReference>
<dbReference type="InterPro" id="IPR027785">
    <property type="entry name" value="UvrD-like_helicase_C"/>
</dbReference>
<gene>
    <name evidence="3" type="ORF">HMPREF9465_01373</name>
</gene>
<protein>
    <recommendedName>
        <fullName evidence="2">UvrD-like helicase C-terminal domain-containing protein</fullName>
    </recommendedName>
</protein>
<evidence type="ECO:0000259" key="2">
    <source>
        <dbReference type="Pfam" id="PF13538"/>
    </source>
</evidence>
<dbReference type="PATRIC" id="fig|742823.3.peg.1359"/>
<keyword evidence="4" id="KW-1185">Reference proteome</keyword>
<sequence length="616" mass="68613">MPHPKPAEGNVALISPPEGAVAAAAPAPEADDRWVWFEDEHGERFRVPRSWVQGAPADASNAGGSAEEADPDEAGGIHIKNPTLSRMFEGVRLTPGQASLVPKLQAFLDDDDARIFILRGYAGTGKTFLMKGVVDYLSAVNRSVHLMAPTGRAAKVLSTRTSRSASTIHAHLYSPRDRDDPDDEDFTLVSDLTSNTDELDAVYVVDEASMVSDRETQNPLLQFGSGRLLADLLHFLEDAPCAHRRHILFVGDAAQLPPVGMTVSPALSPVHLEEEFGLKPSEHTLTDIVRQKQDSGILALATALRTGLKNKTYALPRLPADVPDVERIDARDMARLCWEVMGRRITRDAVMIAQTNVRAQQLNRAFRRLQFPGVEELAAGDKLMVILNTHMHGEFICNGDFCQVLRTGARTRRSVSFRVKTGPAGKGRRLVNLDLEFQSVTLRLRGNTGECFEVSCMILLNQLEPDDLPDMTLLLRALMADFKNRFPRLRRGTKDWQDALAEDPFVNALHVRYGYAVTCHKSQGGEWPHVFVDCAWTGPRSSADYFRWLYTAVTRARQKLHLARYPKHAYDDPNEVLPVPDDAWPRQWQAELPARHPGEDLETFALELPEDNGEVF</sequence>
<dbReference type="Proteomes" id="UP000005835">
    <property type="component" value="Unassembled WGS sequence"/>
</dbReference>
<dbReference type="InterPro" id="IPR027417">
    <property type="entry name" value="P-loop_NTPase"/>
</dbReference>
<dbReference type="CDD" id="cd17933">
    <property type="entry name" value="DEXSc_RecD-like"/>
    <property type="match status" value="1"/>
</dbReference>
<feature type="region of interest" description="Disordered" evidence="1">
    <location>
        <begin position="51"/>
        <end position="75"/>
    </location>
</feature>
<dbReference type="SUPFAM" id="SSF52540">
    <property type="entry name" value="P-loop containing nucleoside triphosphate hydrolases"/>
    <property type="match status" value="1"/>
</dbReference>
<evidence type="ECO:0000313" key="4">
    <source>
        <dbReference type="Proteomes" id="UP000005835"/>
    </source>
</evidence>
<evidence type="ECO:0000256" key="1">
    <source>
        <dbReference type="SAM" id="MobiDB-lite"/>
    </source>
</evidence>
<dbReference type="eggNOG" id="COG0507">
    <property type="taxonomic scope" value="Bacteria"/>
</dbReference>